<dbReference type="OrthoDB" id="3868051at2"/>
<keyword evidence="2" id="KW-1133">Transmembrane helix</keyword>
<feature type="transmembrane region" description="Helical" evidence="2">
    <location>
        <begin position="146"/>
        <end position="168"/>
    </location>
</feature>
<evidence type="ECO:0000313" key="3">
    <source>
        <dbReference type="EMBL" id="MQS13121.1"/>
    </source>
</evidence>
<dbReference type="RefSeq" id="WP_153461326.1">
    <property type="nucleotide sequence ID" value="NZ_WBOF01000001.1"/>
</dbReference>
<keyword evidence="2" id="KW-0812">Transmembrane</keyword>
<keyword evidence="2" id="KW-0472">Membrane</keyword>
<name>A0A6N7KNY1_9ACTN</name>
<protein>
    <recommendedName>
        <fullName evidence="5">Transmembrane protein</fullName>
    </recommendedName>
</protein>
<proteinExistence type="predicted"/>
<feature type="compositionally biased region" description="Low complexity" evidence="1">
    <location>
        <begin position="267"/>
        <end position="288"/>
    </location>
</feature>
<evidence type="ECO:0000313" key="4">
    <source>
        <dbReference type="Proteomes" id="UP000450000"/>
    </source>
</evidence>
<keyword evidence="4" id="KW-1185">Reference proteome</keyword>
<dbReference type="Proteomes" id="UP000450000">
    <property type="component" value="Unassembled WGS sequence"/>
</dbReference>
<evidence type="ECO:0000256" key="1">
    <source>
        <dbReference type="SAM" id="MobiDB-lite"/>
    </source>
</evidence>
<sequence length="288" mass="29891">MTNPPPLHAEDRPEYERLLAEALRDGTVLTALRAPGALTAAELRIRALRDADAIAAAADTEYRHYTQLRDSLRNTPPPPEGTEPTAPGLLTQLRSADGGAGLFPVLTVLTPVLAWAAALVLLVLGYTLRAADPDLTLARSLLTAGWVALAAGVVAMTVGLVGLVLTALRDGSAAPAGTDPELARELAEARRAWRTALRDRGLLPYLHASLPAVPATGARPVSNPDATGPDFTSPDFSSPGYTPPGFTGPGAEGITGPEGRESRPAAFTTPDFTGPGYTPPGFTGPDEV</sequence>
<evidence type="ECO:0008006" key="5">
    <source>
        <dbReference type="Google" id="ProtNLM"/>
    </source>
</evidence>
<gene>
    <name evidence="3" type="ORF">F7Q99_12710</name>
</gene>
<reference evidence="3 4" key="1">
    <citation type="submission" date="2019-09" db="EMBL/GenBank/DDBJ databases">
        <title>Genome Sequences of Streptomyces kaniharaensis ATCC 21070.</title>
        <authorList>
            <person name="Zhu W."/>
            <person name="De Crecy-Lagard V."/>
            <person name="Richards N.G."/>
        </authorList>
    </citation>
    <scope>NUCLEOTIDE SEQUENCE [LARGE SCALE GENOMIC DNA]</scope>
    <source>
        <strain evidence="3 4">SF-557</strain>
    </source>
</reference>
<dbReference type="EMBL" id="WBOF01000001">
    <property type="protein sequence ID" value="MQS13121.1"/>
    <property type="molecule type" value="Genomic_DNA"/>
</dbReference>
<dbReference type="AlphaFoldDB" id="A0A6N7KNY1"/>
<evidence type="ECO:0000256" key="2">
    <source>
        <dbReference type="SAM" id="Phobius"/>
    </source>
</evidence>
<accession>A0A6N7KNY1</accession>
<organism evidence="3 4">
    <name type="scientific">Streptomyces kaniharaensis</name>
    <dbReference type="NCBI Taxonomy" id="212423"/>
    <lineage>
        <taxon>Bacteria</taxon>
        <taxon>Bacillati</taxon>
        <taxon>Actinomycetota</taxon>
        <taxon>Actinomycetes</taxon>
        <taxon>Kitasatosporales</taxon>
        <taxon>Streptomycetaceae</taxon>
        <taxon>Streptomyces</taxon>
    </lineage>
</organism>
<comment type="caution">
    <text evidence="3">The sequence shown here is derived from an EMBL/GenBank/DDBJ whole genome shotgun (WGS) entry which is preliminary data.</text>
</comment>
<feature type="region of interest" description="Disordered" evidence="1">
    <location>
        <begin position="214"/>
        <end position="288"/>
    </location>
</feature>
<feature type="transmembrane region" description="Helical" evidence="2">
    <location>
        <begin position="102"/>
        <end position="126"/>
    </location>
</feature>